<organism evidence="1 2">
    <name type="scientific">Araneus ventricosus</name>
    <name type="common">Orbweaver spider</name>
    <name type="synonym">Epeira ventricosa</name>
    <dbReference type="NCBI Taxonomy" id="182803"/>
    <lineage>
        <taxon>Eukaryota</taxon>
        <taxon>Metazoa</taxon>
        <taxon>Ecdysozoa</taxon>
        <taxon>Arthropoda</taxon>
        <taxon>Chelicerata</taxon>
        <taxon>Arachnida</taxon>
        <taxon>Araneae</taxon>
        <taxon>Araneomorphae</taxon>
        <taxon>Entelegynae</taxon>
        <taxon>Araneoidea</taxon>
        <taxon>Araneidae</taxon>
        <taxon>Araneus</taxon>
    </lineage>
</organism>
<dbReference type="EMBL" id="BGPR01005605">
    <property type="protein sequence ID" value="GBN11727.1"/>
    <property type="molecule type" value="Genomic_DNA"/>
</dbReference>
<dbReference type="AlphaFoldDB" id="A0A4Y2LEF4"/>
<proteinExistence type="predicted"/>
<evidence type="ECO:0000313" key="2">
    <source>
        <dbReference type="Proteomes" id="UP000499080"/>
    </source>
</evidence>
<keyword evidence="2" id="KW-1185">Reference proteome</keyword>
<evidence type="ECO:0000313" key="1">
    <source>
        <dbReference type="EMBL" id="GBN11727.1"/>
    </source>
</evidence>
<accession>A0A4Y2LEF4</accession>
<name>A0A4Y2LEF4_ARAVE</name>
<comment type="caution">
    <text evidence="1">The sequence shown here is derived from an EMBL/GenBank/DDBJ whole genome shotgun (WGS) entry which is preliminary data.</text>
</comment>
<sequence length="126" mass="13821">MASTPHGYPNILKDTELLLIVEAAMMVRATRYTSNSAAVSIQWHESRNAFQPKGTNEKSQNTVSDTTLQFLKVNTLIATIQKLFGPAGPRVHAQVSNEACAIHTALTNILPMKHACLMCQTLDLQT</sequence>
<protein>
    <submittedName>
        <fullName evidence="1">Uncharacterized protein</fullName>
    </submittedName>
</protein>
<dbReference type="Proteomes" id="UP000499080">
    <property type="component" value="Unassembled WGS sequence"/>
</dbReference>
<reference evidence="1 2" key="1">
    <citation type="journal article" date="2019" name="Sci. Rep.">
        <title>Orb-weaving spider Araneus ventricosus genome elucidates the spidroin gene catalogue.</title>
        <authorList>
            <person name="Kono N."/>
            <person name="Nakamura H."/>
            <person name="Ohtoshi R."/>
            <person name="Moran D.A.P."/>
            <person name="Shinohara A."/>
            <person name="Yoshida Y."/>
            <person name="Fujiwara M."/>
            <person name="Mori M."/>
            <person name="Tomita M."/>
            <person name="Arakawa K."/>
        </authorList>
    </citation>
    <scope>NUCLEOTIDE SEQUENCE [LARGE SCALE GENOMIC DNA]</scope>
</reference>
<gene>
    <name evidence="1" type="ORF">AVEN_98777_1</name>
</gene>